<comment type="caution">
    <text evidence="2">The sequence shown here is derived from an EMBL/GenBank/DDBJ whole genome shotgun (WGS) entry which is preliminary data.</text>
</comment>
<organism evidence="2 3">
    <name type="scientific">Aquincola agrisoli</name>
    <dbReference type="NCBI Taxonomy" id="3119538"/>
    <lineage>
        <taxon>Bacteria</taxon>
        <taxon>Pseudomonadati</taxon>
        <taxon>Pseudomonadota</taxon>
        <taxon>Betaproteobacteria</taxon>
        <taxon>Burkholderiales</taxon>
        <taxon>Sphaerotilaceae</taxon>
        <taxon>Aquincola</taxon>
    </lineage>
</organism>
<dbReference type="InterPro" id="IPR020556">
    <property type="entry name" value="Amidase_CS"/>
</dbReference>
<dbReference type="InterPro" id="IPR023631">
    <property type="entry name" value="Amidase_dom"/>
</dbReference>
<proteinExistence type="predicted"/>
<feature type="domain" description="Amidase" evidence="1">
    <location>
        <begin position="41"/>
        <end position="475"/>
    </location>
</feature>
<keyword evidence="2" id="KW-0378">Hydrolase</keyword>
<dbReference type="Gene3D" id="3.90.1300.10">
    <property type="entry name" value="Amidase signature (AS) domain"/>
    <property type="match status" value="1"/>
</dbReference>
<evidence type="ECO:0000259" key="1">
    <source>
        <dbReference type="Pfam" id="PF01425"/>
    </source>
</evidence>
<accession>A0AAW9QGS2</accession>
<dbReference type="NCBIfam" id="NF005688">
    <property type="entry name" value="PRK07488.1"/>
    <property type="match status" value="1"/>
</dbReference>
<gene>
    <name evidence="2" type="primary">iaaH</name>
    <name evidence="2" type="ORF">V4F39_11750</name>
</gene>
<dbReference type="RefSeq" id="WP_332290537.1">
    <property type="nucleotide sequence ID" value="NZ_JAZIBG010000028.1"/>
</dbReference>
<dbReference type="SUPFAM" id="SSF75304">
    <property type="entry name" value="Amidase signature (AS) enzymes"/>
    <property type="match status" value="1"/>
</dbReference>
<evidence type="ECO:0000313" key="3">
    <source>
        <dbReference type="Proteomes" id="UP001336250"/>
    </source>
</evidence>
<dbReference type="Proteomes" id="UP001336250">
    <property type="component" value="Unassembled WGS sequence"/>
</dbReference>
<sequence length="493" mass="49503">MATLAACGSDDGGINSDEQLALTATEAVQALSQGRLTAEAYVRTVLDRAQALAGLNAVITLDEAGALAAARAVDARRRSGAALPPLAGLPIIVKDNINTAHLPTTGGTAALQHLRPSANAPTLAKLLDAGVIVIGKANLHELSMGITSSNLTPFAGPVKNPYDTTRVPGGSSGGTAAAIAARIVAAGLGTDTGGSVRVPSALCGIAGLRPSVGDNLAQRRYHDENAVVPLSHTRDTIGPMGRTVADVALLDAAITGGSVPQAADLRGLRLGVPLNFWQGLDSALEPVALAAKARLAAAGVVMVGVDLSDAMALSQHISFLFGEEVLVDMPAYLAASNGGGLTFDQIRATIASPDVRAVFDVVAGRAFEAGYPDALAVHRPALQAMYAACFADHGIDALLFPTTILAAVPIDAANGSSVSVINGTPANTLTTLNRNADPGSVAGLPGLSVPAGLTAGGLPVGLELDGPIGSDRRLLAIGMAIEAVLGPLPAPKV</sequence>
<dbReference type="AlphaFoldDB" id="A0AAW9QGS2"/>
<dbReference type="GO" id="GO:0016787">
    <property type="term" value="F:hydrolase activity"/>
    <property type="evidence" value="ECO:0007669"/>
    <property type="project" value="UniProtKB-KW"/>
</dbReference>
<evidence type="ECO:0000313" key="2">
    <source>
        <dbReference type="EMBL" id="MEF7614584.1"/>
    </source>
</evidence>
<name>A0AAW9QGS2_9BURK</name>
<dbReference type="PANTHER" id="PTHR11895">
    <property type="entry name" value="TRANSAMIDASE"/>
    <property type="match status" value="1"/>
</dbReference>
<protein>
    <submittedName>
        <fullName evidence="2">Indoleacetamide hydrolase</fullName>
    </submittedName>
</protein>
<dbReference type="Pfam" id="PF01425">
    <property type="entry name" value="Amidase"/>
    <property type="match status" value="1"/>
</dbReference>
<dbReference type="PROSITE" id="PS00571">
    <property type="entry name" value="AMIDASES"/>
    <property type="match status" value="1"/>
</dbReference>
<reference evidence="2 3" key="1">
    <citation type="submission" date="2024-02" db="EMBL/GenBank/DDBJ databases">
        <title>Genome sequence of Aquincola sp. MAHUQ-54.</title>
        <authorList>
            <person name="Huq M.A."/>
        </authorList>
    </citation>
    <scope>NUCLEOTIDE SEQUENCE [LARGE SCALE GENOMIC DNA]</scope>
    <source>
        <strain evidence="2 3">MAHUQ-54</strain>
    </source>
</reference>
<dbReference type="InterPro" id="IPR000120">
    <property type="entry name" value="Amidase"/>
</dbReference>
<dbReference type="InterPro" id="IPR036928">
    <property type="entry name" value="AS_sf"/>
</dbReference>
<dbReference type="EMBL" id="JAZIBG010000028">
    <property type="protein sequence ID" value="MEF7614584.1"/>
    <property type="molecule type" value="Genomic_DNA"/>
</dbReference>
<keyword evidence="3" id="KW-1185">Reference proteome</keyword>
<dbReference type="PANTHER" id="PTHR11895:SF151">
    <property type="entry name" value="GLUTAMYL-TRNA(GLN) AMIDOTRANSFERASE SUBUNIT A"/>
    <property type="match status" value="1"/>
</dbReference>